<name>C0DYN2_EIKCO</name>
<evidence type="ECO:0000313" key="1">
    <source>
        <dbReference type="EMBL" id="EEG22843.1"/>
    </source>
</evidence>
<accession>C0DYN2</accession>
<dbReference type="EMBL" id="ACEA01000055">
    <property type="protein sequence ID" value="EEG22843.1"/>
    <property type="molecule type" value="Genomic_DNA"/>
</dbReference>
<evidence type="ECO:0000313" key="2">
    <source>
        <dbReference type="Proteomes" id="UP000005837"/>
    </source>
</evidence>
<dbReference type="Proteomes" id="UP000005837">
    <property type="component" value="Unassembled WGS sequence"/>
</dbReference>
<dbReference type="AlphaFoldDB" id="C0DYN2"/>
<sequence length="40" mass="4649">MIGLRFVYTKNPNKTQADYCWYARANSQMNNGLCSIKNSF</sequence>
<proteinExistence type="predicted"/>
<comment type="caution">
    <text evidence="1">The sequence shown here is derived from an EMBL/GenBank/DDBJ whole genome shotgun (WGS) entry which is preliminary data.</text>
</comment>
<reference evidence="1 2" key="1">
    <citation type="submission" date="2009-01" db="EMBL/GenBank/DDBJ databases">
        <authorList>
            <person name="Fulton L."/>
            <person name="Clifton S."/>
            <person name="Chinwalla A.T."/>
            <person name="Mitreva M."/>
            <person name="Sodergren E."/>
            <person name="Weinstock G."/>
            <person name="Clifton S."/>
            <person name="Dooling D.J."/>
            <person name="Fulton B."/>
            <person name="Minx P."/>
            <person name="Pepin K.H."/>
            <person name="Johnson M."/>
            <person name="Bhonagiri V."/>
            <person name="Nash W.E."/>
            <person name="Mardis E.R."/>
            <person name="Wilson R.K."/>
        </authorList>
    </citation>
    <scope>NUCLEOTIDE SEQUENCE [LARGE SCALE GENOMIC DNA]</scope>
    <source>
        <strain evidence="1 2">ATCC 23834</strain>
    </source>
</reference>
<protein>
    <submittedName>
        <fullName evidence="1">Uncharacterized protein</fullName>
    </submittedName>
</protein>
<dbReference type="HOGENOM" id="CLU_3288856_0_0_4"/>
<organism evidence="1 2">
    <name type="scientific">Eikenella corrodens ATCC 23834</name>
    <dbReference type="NCBI Taxonomy" id="546274"/>
    <lineage>
        <taxon>Bacteria</taxon>
        <taxon>Pseudomonadati</taxon>
        <taxon>Pseudomonadota</taxon>
        <taxon>Betaproteobacteria</taxon>
        <taxon>Neisseriales</taxon>
        <taxon>Neisseriaceae</taxon>
        <taxon>Eikenella</taxon>
    </lineage>
</organism>
<gene>
    <name evidence="1" type="ORF">EIKCOROL_02498</name>
</gene>